<dbReference type="Gene3D" id="3.90.180.10">
    <property type="entry name" value="Medium-chain alcohol dehydrogenases, catalytic domain"/>
    <property type="match status" value="1"/>
</dbReference>
<dbReference type="CDD" id="cd08249">
    <property type="entry name" value="enoyl_reductase_like"/>
    <property type="match status" value="1"/>
</dbReference>
<dbReference type="AlphaFoldDB" id="A0AAN5Z7Z4"/>
<sequence length="352" mass="37699">MMINRLALRHTGPGKASVDRCSISPPGRGEVRVKVEAVALNPIDWKMLDRDALSKPTVLGCDFAGVVESCGEQVERIKVGDRVAGMIQGGNTIRPDDGAFAEFLIAQAHVLIRLPEFLPFEKAATLPTALFTAGFCLYRHFSFPYPGESKVSQSEQPVVFIYGGATAIGSMQIQLAKLSGLRVISTCSESSFDFVRKCGADAVFDYKHPSCAVYVAKAADGSRLATVDCISNVSSSAICAAAMKTLGGTYIACTMASPAIDNPIVKTIRIVAFTILGREFSLGAGAPVFPIVSEDVDFAAEFAIRAERLLEQDEIKPIQETARQGELPAIVDGLLDLKSGNVSRSRLVYSLN</sequence>
<evidence type="ECO:0000259" key="3">
    <source>
        <dbReference type="SMART" id="SM00829"/>
    </source>
</evidence>
<name>A0AAN5Z7Z4_FUSAU</name>
<dbReference type="SUPFAM" id="SSF51735">
    <property type="entry name" value="NAD(P)-binding Rossmann-fold domains"/>
    <property type="match status" value="1"/>
</dbReference>
<gene>
    <name evidence="4" type="ORF">FAUST_7164</name>
</gene>
<organism evidence="4 5">
    <name type="scientific">Fusarium austroamericanum</name>
    <dbReference type="NCBI Taxonomy" id="282268"/>
    <lineage>
        <taxon>Eukaryota</taxon>
        <taxon>Fungi</taxon>
        <taxon>Dikarya</taxon>
        <taxon>Ascomycota</taxon>
        <taxon>Pezizomycotina</taxon>
        <taxon>Sordariomycetes</taxon>
        <taxon>Hypocreomycetidae</taxon>
        <taxon>Hypocreales</taxon>
        <taxon>Nectriaceae</taxon>
        <taxon>Fusarium</taxon>
    </lineage>
</organism>
<dbReference type="Pfam" id="PF08240">
    <property type="entry name" value="ADH_N"/>
    <property type="match status" value="1"/>
</dbReference>
<comment type="similarity">
    <text evidence="1">Belongs to the zinc-containing alcohol dehydrogenase family.</text>
</comment>
<dbReference type="InterPro" id="IPR047122">
    <property type="entry name" value="Trans-enoyl_RdTase-like"/>
</dbReference>
<dbReference type="PANTHER" id="PTHR45348:SF2">
    <property type="entry name" value="ZINC-TYPE ALCOHOL DEHYDROGENASE-LIKE PROTEIN C2E1P3.01"/>
    <property type="match status" value="1"/>
</dbReference>
<proteinExistence type="inferred from homology"/>
<evidence type="ECO:0000256" key="2">
    <source>
        <dbReference type="ARBA" id="ARBA00023002"/>
    </source>
</evidence>
<dbReference type="EMBL" id="JAAMOD010000205">
    <property type="protein sequence ID" value="KAF5235271.1"/>
    <property type="molecule type" value="Genomic_DNA"/>
</dbReference>
<dbReference type="SUPFAM" id="SSF50129">
    <property type="entry name" value="GroES-like"/>
    <property type="match status" value="1"/>
</dbReference>
<reference evidence="4 5" key="1">
    <citation type="submission" date="2020-02" db="EMBL/GenBank/DDBJ databases">
        <title>Identification and distribution of gene clusters putatively required for synthesis of sphingolipid metabolism inhibitors in phylogenetically diverse species of the filamentous fungus Fusarium.</title>
        <authorList>
            <person name="Kim H.-S."/>
            <person name="Busman M."/>
            <person name="Brown D.W."/>
            <person name="Divon H."/>
            <person name="Uhlig S."/>
            <person name="Proctor R.H."/>
        </authorList>
    </citation>
    <scope>NUCLEOTIDE SEQUENCE [LARGE SCALE GENOMIC DNA]</scope>
    <source>
        <strain evidence="4 5">NRRL 2903</strain>
    </source>
</reference>
<keyword evidence="5" id="KW-1185">Reference proteome</keyword>
<dbReference type="InterPro" id="IPR013154">
    <property type="entry name" value="ADH-like_N"/>
</dbReference>
<dbReference type="InterPro" id="IPR036291">
    <property type="entry name" value="NAD(P)-bd_dom_sf"/>
</dbReference>
<dbReference type="InterPro" id="IPR011032">
    <property type="entry name" value="GroES-like_sf"/>
</dbReference>
<dbReference type="Proteomes" id="UP000537989">
    <property type="component" value="Unassembled WGS sequence"/>
</dbReference>
<feature type="domain" description="Enoyl reductase (ER)" evidence="3">
    <location>
        <begin position="12"/>
        <end position="342"/>
    </location>
</feature>
<comment type="caution">
    <text evidence="4">The sequence shown here is derived from an EMBL/GenBank/DDBJ whole genome shotgun (WGS) entry which is preliminary data.</text>
</comment>
<keyword evidence="2" id="KW-0560">Oxidoreductase</keyword>
<protein>
    <recommendedName>
        <fullName evidence="3">Enoyl reductase (ER) domain-containing protein</fullName>
    </recommendedName>
</protein>
<evidence type="ECO:0000313" key="5">
    <source>
        <dbReference type="Proteomes" id="UP000537989"/>
    </source>
</evidence>
<evidence type="ECO:0000313" key="4">
    <source>
        <dbReference type="EMBL" id="KAF5235271.1"/>
    </source>
</evidence>
<dbReference type="GO" id="GO:0016651">
    <property type="term" value="F:oxidoreductase activity, acting on NAD(P)H"/>
    <property type="evidence" value="ECO:0007669"/>
    <property type="project" value="InterPro"/>
</dbReference>
<dbReference type="SMART" id="SM00829">
    <property type="entry name" value="PKS_ER"/>
    <property type="match status" value="1"/>
</dbReference>
<dbReference type="InterPro" id="IPR020843">
    <property type="entry name" value="ER"/>
</dbReference>
<evidence type="ECO:0000256" key="1">
    <source>
        <dbReference type="ARBA" id="ARBA00008072"/>
    </source>
</evidence>
<dbReference type="PANTHER" id="PTHR45348">
    <property type="entry name" value="HYPOTHETICAL OXIDOREDUCTASE (EUROFUNG)"/>
    <property type="match status" value="1"/>
</dbReference>
<accession>A0AAN5Z7Z4</accession>
<dbReference type="Gene3D" id="3.40.50.720">
    <property type="entry name" value="NAD(P)-binding Rossmann-like Domain"/>
    <property type="match status" value="1"/>
</dbReference>